<dbReference type="PIRSF" id="PIRSF012294">
    <property type="entry name" value="ATR_EutT"/>
    <property type="match status" value="1"/>
</dbReference>
<accession>A0A918NWH9</accession>
<dbReference type="GO" id="GO:0006580">
    <property type="term" value="P:ethanolamine metabolic process"/>
    <property type="evidence" value="ECO:0007669"/>
    <property type="project" value="InterPro"/>
</dbReference>
<evidence type="ECO:0000313" key="5">
    <source>
        <dbReference type="EMBL" id="GGY02320.1"/>
    </source>
</evidence>
<dbReference type="EMBL" id="BMYX01000001">
    <property type="protein sequence ID" value="GGY02320.1"/>
    <property type="molecule type" value="Genomic_DNA"/>
</dbReference>
<dbReference type="NCBIfam" id="NF011595">
    <property type="entry name" value="PRK15020.1"/>
    <property type="match status" value="1"/>
</dbReference>
<dbReference type="Pfam" id="PF01923">
    <property type="entry name" value="Cob_adeno_trans"/>
    <property type="match status" value="1"/>
</dbReference>
<feature type="domain" description="Cobalamin adenosyltransferase-like" evidence="4">
    <location>
        <begin position="94"/>
        <end position="252"/>
    </location>
</feature>
<evidence type="ECO:0000256" key="1">
    <source>
        <dbReference type="ARBA" id="ARBA00022679"/>
    </source>
</evidence>
<keyword evidence="3" id="KW-0067">ATP-binding</keyword>
<dbReference type="AlphaFoldDB" id="A0A918NWH9"/>
<dbReference type="GO" id="GO:0008817">
    <property type="term" value="F:corrinoid adenosyltransferase activity"/>
    <property type="evidence" value="ECO:0007669"/>
    <property type="project" value="InterPro"/>
</dbReference>
<dbReference type="InterPro" id="IPR009194">
    <property type="entry name" value="AdoTrfase_EutT"/>
</dbReference>
<dbReference type="GO" id="GO:0009236">
    <property type="term" value="P:cobalamin biosynthetic process"/>
    <property type="evidence" value="ECO:0007669"/>
    <property type="project" value="InterPro"/>
</dbReference>
<name>A0A918NWH9_9NEIS</name>
<evidence type="ECO:0000256" key="2">
    <source>
        <dbReference type="ARBA" id="ARBA00022741"/>
    </source>
</evidence>
<protein>
    <submittedName>
        <fullName evidence="5">Ethanolamine utilization cobalamin adenosyltransferase</fullName>
    </submittedName>
</protein>
<comment type="caution">
    <text evidence="5">The sequence shown here is derived from an EMBL/GenBank/DDBJ whole genome shotgun (WGS) entry which is preliminary data.</text>
</comment>
<evidence type="ECO:0000256" key="3">
    <source>
        <dbReference type="ARBA" id="ARBA00022840"/>
    </source>
</evidence>
<dbReference type="InterPro" id="IPR036451">
    <property type="entry name" value="CblAdoTrfase-like_sf"/>
</dbReference>
<dbReference type="Proteomes" id="UP000645257">
    <property type="component" value="Unassembled WGS sequence"/>
</dbReference>
<keyword evidence="2" id="KW-0547">Nucleotide-binding</keyword>
<reference evidence="5" key="2">
    <citation type="submission" date="2020-09" db="EMBL/GenBank/DDBJ databases">
        <authorList>
            <person name="Sun Q."/>
            <person name="Kim S."/>
        </authorList>
    </citation>
    <scope>NUCLEOTIDE SEQUENCE</scope>
    <source>
        <strain evidence="5">KCTC 32182</strain>
    </source>
</reference>
<dbReference type="GO" id="GO:0005524">
    <property type="term" value="F:ATP binding"/>
    <property type="evidence" value="ECO:0007669"/>
    <property type="project" value="UniProtKB-KW"/>
</dbReference>
<dbReference type="Gene3D" id="1.20.1200.10">
    <property type="entry name" value="Cobalamin adenosyltransferase-like"/>
    <property type="match status" value="1"/>
</dbReference>
<reference evidence="5" key="1">
    <citation type="journal article" date="2014" name="Int. J. Syst. Evol. Microbiol.">
        <title>Complete genome sequence of Corynebacterium casei LMG S-19264T (=DSM 44701T), isolated from a smear-ripened cheese.</title>
        <authorList>
            <consortium name="US DOE Joint Genome Institute (JGI-PGF)"/>
            <person name="Walter F."/>
            <person name="Albersmeier A."/>
            <person name="Kalinowski J."/>
            <person name="Ruckert C."/>
        </authorList>
    </citation>
    <scope>NUCLEOTIDE SEQUENCE</scope>
    <source>
        <strain evidence="5">KCTC 32182</strain>
    </source>
</reference>
<proteinExistence type="predicted"/>
<evidence type="ECO:0000313" key="6">
    <source>
        <dbReference type="Proteomes" id="UP000645257"/>
    </source>
</evidence>
<organism evidence="5 6">
    <name type="scientific">Paludibacterium paludis</name>
    <dbReference type="NCBI Taxonomy" id="1225769"/>
    <lineage>
        <taxon>Bacteria</taxon>
        <taxon>Pseudomonadati</taxon>
        <taxon>Pseudomonadota</taxon>
        <taxon>Betaproteobacteria</taxon>
        <taxon>Neisseriales</taxon>
        <taxon>Chromobacteriaceae</taxon>
        <taxon>Paludibacterium</taxon>
    </lineage>
</organism>
<evidence type="ECO:0000259" key="4">
    <source>
        <dbReference type="Pfam" id="PF01923"/>
    </source>
</evidence>
<dbReference type="RefSeq" id="WP_189529943.1">
    <property type="nucleotide sequence ID" value="NZ_BMYX01000001.1"/>
</dbReference>
<sequence length="269" mass="29778">MGNFITEDWLRSRHSLARHTEITLPRDAKLTPSAEELLKSRDVAIRYLDDKGSVFRAEPDNERHAVHALTGRDRRTESCCQLCRQPVARKTEALTHLNADTLVAKNHPRIAFRGKLDSAIAQAVWAQAEWEERRAPAPLAHYLADIRSALGNVLRAEVCGEAMPPIAMGDADDARLHELSHRPLALLGHDHIVPSVEHGADVARLNLLRTTIRECETAAAGLFLDADFQVSRPDILQALNRLSSAVYVLMLLALLARLGKPLPNLGETS</sequence>
<dbReference type="InterPro" id="IPR016030">
    <property type="entry name" value="CblAdoTrfase-like"/>
</dbReference>
<dbReference type="SUPFAM" id="SSF89028">
    <property type="entry name" value="Cobalamin adenosyltransferase-like"/>
    <property type="match status" value="1"/>
</dbReference>
<keyword evidence="1" id="KW-0808">Transferase</keyword>
<keyword evidence="6" id="KW-1185">Reference proteome</keyword>
<gene>
    <name evidence="5" type="primary">eutT</name>
    <name evidence="5" type="ORF">GCM10011289_00480</name>
</gene>